<dbReference type="Proteomes" id="UP000078397">
    <property type="component" value="Unassembled WGS sequence"/>
</dbReference>
<evidence type="ECO:0000256" key="3">
    <source>
        <dbReference type="ARBA" id="ARBA00022723"/>
    </source>
</evidence>
<evidence type="ECO:0000256" key="1">
    <source>
        <dbReference type="ARBA" id="ARBA00006040"/>
    </source>
</evidence>
<dbReference type="RefSeq" id="XP_018147534.1">
    <property type="nucleotide sequence ID" value="XM_018282880.1"/>
</dbReference>
<evidence type="ECO:0000256" key="5">
    <source>
        <dbReference type="ARBA" id="ARBA00022833"/>
    </source>
</evidence>
<dbReference type="GO" id="GO:0046872">
    <property type="term" value="F:metal ion binding"/>
    <property type="evidence" value="ECO:0007669"/>
    <property type="project" value="UniProtKB-UniRule"/>
</dbReference>
<evidence type="ECO:0000256" key="2">
    <source>
        <dbReference type="ARBA" id="ARBA00022670"/>
    </source>
</evidence>
<dbReference type="GO" id="GO:0004222">
    <property type="term" value="F:metalloendopeptidase activity"/>
    <property type="evidence" value="ECO:0007669"/>
    <property type="project" value="InterPro"/>
</dbReference>
<name>A0A179FZZ5_METCM</name>
<feature type="domain" description="Peptidase M3A/M3B catalytic" evidence="8">
    <location>
        <begin position="223"/>
        <end position="705"/>
    </location>
</feature>
<proteinExistence type="inferred from homology"/>
<keyword evidence="3 7" id="KW-0479">Metal-binding</keyword>
<dbReference type="CDD" id="cd06455">
    <property type="entry name" value="M3A_TOP"/>
    <property type="match status" value="1"/>
</dbReference>
<dbReference type="GO" id="GO:0006508">
    <property type="term" value="P:proteolysis"/>
    <property type="evidence" value="ECO:0007669"/>
    <property type="project" value="UniProtKB-KW"/>
</dbReference>
<organism evidence="9 10">
    <name type="scientific">Pochonia chlamydosporia 170</name>
    <dbReference type="NCBI Taxonomy" id="1380566"/>
    <lineage>
        <taxon>Eukaryota</taxon>
        <taxon>Fungi</taxon>
        <taxon>Dikarya</taxon>
        <taxon>Ascomycota</taxon>
        <taxon>Pezizomycotina</taxon>
        <taxon>Sordariomycetes</taxon>
        <taxon>Hypocreomycetidae</taxon>
        <taxon>Hypocreales</taxon>
        <taxon>Clavicipitaceae</taxon>
        <taxon>Pochonia</taxon>
    </lineage>
</organism>
<comment type="cofactor">
    <cofactor evidence="7">
        <name>Zn(2+)</name>
        <dbReference type="ChEBI" id="CHEBI:29105"/>
    </cofactor>
    <text evidence="7">Binds 1 zinc ion.</text>
</comment>
<evidence type="ECO:0000259" key="8">
    <source>
        <dbReference type="Pfam" id="PF01432"/>
    </source>
</evidence>
<comment type="similarity">
    <text evidence="1 7">Belongs to the peptidase M3 family.</text>
</comment>
<dbReference type="OrthoDB" id="4889586at2759"/>
<keyword evidence="5 7" id="KW-0862">Zinc</keyword>
<dbReference type="EMBL" id="LSBJ02000002">
    <property type="protein sequence ID" value="OAQ70997.1"/>
    <property type="molecule type" value="Genomic_DNA"/>
</dbReference>
<keyword evidence="2 7" id="KW-0645">Protease</keyword>
<protein>
    <submittedName>
        <fullName evidence="9">Metallopeptidase MepB</fullName>
    </submittedName>
</protein>
<evidence type="ECO:0000256" key="6">
    <source>
        <dbReference type="ARBA" id="ARBA00023049"/>
    </source>
</evidence>
<dbReference type="GO" id="GO:0005758">
    <property type="term" value="C:mitochondrial intermembrane space"/>
    <property type="evidence" value="ECO:0007669"/>
    <property type="project" value="TreeGrafter"/>
</dbReference>
<dbReference type="PANTHER" id="PTHR11804:SF84">
    <property type="entry name" value="SACCHAROLYSIN"/>
    <property type="match status" value="1"/>
</dbReference>
<dbReference type="InterPro" id="IPR024080">
    <property type="entry name" value="Neurolysin/TOP_N"/>
</dbReference>
<dbReference type="SUPFAM" id="SSF55486">
    <property type="entry name" value="Metalloproteases ('zincins'), catalytic domain"/>
    <property type="match status" value="1"/>
</dbReference>
<dbReference type="AlphaFoldDB" id="A0A179FZZ5"/>
<dbReference type="PANTHER" id="PTHR11804">
    <property type="entry name" value="PROTEASE M3 THIMET OLIGOPEPTIDASE-RELATED"/>
    <property type="match status" value="1"/>
</dbReference>
<evidence type="ECO:0000256" key="4">
    <source>
        <dbReference type="ARBA" id="ARBA00022801"/>
    </source>
</evidence>
<dbReference type="InterPro" id="IPR045090">
    <property type="entry name" value="Pept_M3A_M3B"/>
</dbReference>
<gene>
    <name evidence="9" type="ORF">VFPPC_03371</name>
</gene>
<evidence type="ECO:0000313" key="10">
    <source>
        <dbReference type="Proteomes" id="UP000078397"/>
    </source>
</evidence>
<dbReference type="Gene3D" id="1.20.1050.40">
    <property type="entry name" value="Endopeptidase. Chain P, domain 1"/>
    <property type="match status" value="1"/>
</dbReference>
<dbReference type="InterPro" id="IPR024077">
    <property type="entry name" value="Neurolysin/TOP_dom2"/>
</dbReference>
<dbReference type="Pfam" id="PF01432">
    <property type="entry name" value="Peptidase_M3"/>
    <property type="match status" value="1"/>
</dbReference>
<accession>A0A179FZZ5</accession>
<dbReference type="InterPro" id="IPR001567">
    <property type="entry name" value="Pept_M3A_M3B_dom"/>
</dbReference>
<reference evidence="9 10" key="1">
    <citation type="journal article" date="2016" name="PLoS Pathog.">
        <title>Biosynthesis of antibiotic leucinostatins in bio-control fungus Purpureocillium lilacinum and their inhibition on phytophthora revealed by genome mining.</title>
        <authorList>
            <person name="Wang G."/>
            <person name="Liu Z."/>
            <person name="Lin R."/>
            <person name="Li E."/>
            <person name="Mao Z."/>
            <person name="Ling J."/>
            <person name="Yang Y."/>
            <person name="Yin W.B."/>
            <person name="Xie B."/>
        </authorList>
    </citation>
    <scope>NUCLEOTIDE SEQUENCE [LARGE SCALE GENOMIC DNA]</scope>
    <source>
        <strain evidence="9">170</strain>
    </source>
</reference>
<dbReference type="KEGG" id="pchm:VFPPC_03371"/>
<evidence type="ECO:0000256" key="7">
    <source>
        <dbReference type="RuleBase" id="RU003435"/>
    </source>
</evidence>
<keyword evidence="10" id="KW-1185">Reference proteome</keyword>
<keyword evidence="6 7" id="KW-0482">Metalloprotease</keyword>
<dbReference type="Gene3D" id="1.10.1370.10">
    <property type="entry name" value="Neurolysin, domain 3"/>
    <property type="match status" value="1"/>
</dbReference>
<comment type="caution">
    <text evidence="9">The sequence shown here is derived from an EMBL/GenBank/DDBJ whole genome shotgun (WGS) entry which is preliminary data.</text>
</comment>
<dbReference type="GeneID" id="28846874"/>
<evidence type="ECO:0000313" key="9">
    <source>
        <dbReference type="EMBL" id="OAQ70997.1"/>
    </source>
</evidence>
<keyword evidence="4 7" id="KW-0378">Hydrolase</keyword>
<dbReference type="InterPro" id="IPR024079">
    <property type="entry name" value="MetalloPept_cat_dom_sf"/>
</dbReference>
<dbReference type="GO" id="GO:0006518">
    <property type="term" value="P:peptide metabolic process"/>
    <property type="evidence" value="ECO:0007669"/>
    <property type="project" value="TreeGrafter"/>
</dbReference>
<sequence>MMMDHTLPQLPPVFDATADTIVSDAEAVIKRTNNVWNKICANISTSDATFDNAILPIIRDENVKLVCTRLIAFYPSVATSKALREAAREATKLLNASDIVLYSRVDMFQLVNSVNLKAQNGVVDLDPESRHYLAKLRRKFIENGCNIDDPNLKHKFSLKLTELKRINSQVSQNFHEETAGVWFTKEELAGVPESLMGRFRRGSGEYEDRYWVSTKTPFSTPVLRYADLEETRKKIFYAVKNRLPENVSLFRQLVLLRDEIARMLGYAHHLAFTTSQKAAQTPEFVYSLLNELREKIEPAAAQNAQELLQLKIATLGQDNVSSDEVKLCLWDQMYFANKQMDDIRPNQERVSQYFELYHTLERILNILGGLLDTRLELITVERQAQIGAGRPLTWHEDVLLYAVWDTRDEAFLGYAYVDLFSRDGKYTHNGHYALNWGFDHPDNSKFYPSSALVMNLSKPTATSPTLLTMDNLRMLFHELGHLHHSLLTKTKYASLCQVDRDFVEVPSIMLEQFLWLEGPIKELSYHYSYISPQMEVAWLTTHGSVERPPEKLTDAEAAALAVQDPRSNVRAELTQLFFASYDVLVHAPESHEQLERMNLTEEFNKLQVSIRRLHGGEACGDGWEWSHGESVFRAISGSYSGGYYAYIIGKAWGLDIFVNCFKRDINNKEAARRYRDLLLARGGRQPELQTFEDFVGRGPKLDAFFSWLGV</sequence>
<dbReference type="Gene3D" id="3.40.390.10">
    <property type="entry name" value="Collagenase (Catalytic Domain)"/>
    <property type="match status" value="1"/>
</dbReference>